<dbReference type="Gene3D" id="6.10.140.2220">
    <property type="match status" value="1"/>
</dbReference>
<dbReference type="Gene3D" id="2.170.270.10">
    <property type="entry name" value="SET domain"/>
    <property type="match status" value="1"/>
</dbReference>
<dbReference type="GO" id="GO:0008270">
    <property type="term" value="F:zinc ion binding"/>
    <property type="evidence" value="ECO:0007669"/>
    <property type="project" value="UniProtKB-KW"/>
</dbReference>
<dbReference type="WBParaSite" id="EEL_0000884001-mRNA-1">
    <property type="protein sequence ID" value="EEL_0000884001-mRNA-1"/>
    <property type="gene ID" value="EEL_0000884001"/>
</dbReference>
<dbReference type="STRING" id="1147741.A0A0R3S2B1"/>
<name>A0A0R3S2B1_9BILA</name>
<evidence type="ECO:0000256" key="2">
    <source>
        <dbReference type="ARBA" id="ARBA00022771"/>
    </source>
</evidence>
<dbReference type="Pfam" id="PF01753">
    <property type="entry name" value="zf-MYND"/>
    <property type="match status" value="1"/>
</dbReference>
<protein>
    <submittedName>
        <fullName evidence="7">MYND-type domain-containing protein</fullName>
    </submittedName>
</protein>
<dbReference type="PROSITE" id="PS01360">
    <property type="entry name" value="ZF_MYND_1"/>
    <property type="match status" value="1"/>
</dbReference>
<evidence type="ECO:0000256" key="4">
    <source>
        <dbReference type="PROSITE-ProRule" id="PRU00134"/>
    </source>
</evidence>
<evidence type="ECO:0000259" key="5">
    <source>
        <dbReference type="PROSITE" id="PS50865"/>
    </source>
</evidence>
<reference evidence="7" key="1">
    <citation type="submission" date="2017-02" db="UniProtKB">
        <authorList>
            <consortium name="WormBaseParasite"/>
        </authorList>
    </citation>
    <scope>IDENTIFICATION</scope>
</reference>
<proteinExistence type="predicted"/>
<evidence type="ECO:0000256" key="3">
    <source>
        <dbReference type="ARBA" id="ARBA00022833"/>
    </source>
</evidence>
<organism evidence="6 7">
    <name type="scientific">Elaeophora elaphi</name>
    <dbReference type="NCBI Taxonomy" id="1147741"/>
    <lineage>
        <taxon>Eukaryota</taxon>
        <taxon>Metazoa</taxon>
        <taxon>Ecdysozoa</taxon>
        <taxon>Nematoda</taxon>
        <taxon>Chromadorea</taxon>
        <taxon>Rhabditida</taxon>
        <taxon>Spirurina</taxon>
        <taxon>Spiruromorpha</taxon>
        <taxon>Filarioidea</taxon>
        <taxon>Onchocercidae</taxon>
        <taxon>Elaeophora</taxon>
    </lineage>
</organism>
<dbReference type="PROSITE" id="PS50865">
    <property type="entry name" value="ZF_MYND_2"/>
    <property type="match status" value="1"/>
</dbReference>
<dbReference type="SUPFAM" id="SSF144232">
    <property type="entry name" value="HIT/MYND zinc finger-like"/>
    <property type="match status" value="1"/>
</dbReference>
<evidence type="ECO:0000256" key="1">
    <source>
        <dbReference type="ARBA" id="ARBA00022723"/>
    </source>
</evidence>
<dbReference type="GO" id="GO:0005634">
    <property type="term" value="C:nucleus"/>
    <property type="evidence" value="ECO:0007669"/>
    <property type="project" value="TreeGrafter"/>
</dbReference>
<dbReference type="InterPro" id="IPR046341">
    <property type="entry name" value="SET_dom_sf"/>
</dbReference>
<keyword evidence="3" id="KW-0862">Zinc</keyword>
<keyword evidence="1" id="KW-0479">Metal-binding</keyword>
<evidence type="ECO:0000313" key="7">
    <source>
        <dbReference type="WBParaSite" id="EEL_0000884001-mRNA-1"/>
    </source>
</evidence>
<dbReference type="PANTHER" id="PTHR12197">
    <property type="entry name" value="HISTONE-LYSINE N-METHYLTRANSFERASE SMYD"/>
    <property type="match status" value="1"/>
</dbReference>
<dbReference type="Proteomes" id="UP000050640">
    <property type="component" value="Unplaced"/>
</dbReference>
<keyword evidence="6" id="KW-1185">Reference proteome</keyword>
<dbReference type="InterPro" id="IPR002893">
    <property type="entry name" value="Znf_MYND"/>
</dbReference>
<dbReference type="Gene3D" id="1.10.220.160">
    <property type="match status" value="1"/>
</dbReference>
<keyword evidence="2 4" id="KW-0863">Zinc-finger</keyword>
<sequence>MVHSVTNIMVTTLVEEMPLAHVVDSKFIDKICAFCMIPIWERDIEGKLSRCVRCKFSHYCNTKCQKKDWLIHKTECSYLSRVAPRIPESVPRLMGRIITTLQHSGDKNRAFNGRMFASLKSRKFCSFLS</sequence>
<dbReference type="PANTHER" id="PTHR12197:SF251">
    <property type="entry name" value="EG:BACR7C10.4 PROTEIN"/>
    <property type="match status" value="1"/>
</dbReference>
<accession>A0A0R3S2B1</accession>
<evidence type="ECO:0000313" key="6">
    <source>
        <dbReference type="Proteomes" id="UP000050640"/>
    </source>
</evidence>
<dbReference type="InterPro" id="IPR050869">
    <property type="entry name" value="H3K4_H4K5_MeTrfase"/>
</dbReference>
<feature type="domain" description="MYND-type" evidence="5">
    <location>
        <begin position="32"/>
        <end position="76"/>
    </location>
</feature>
<dbReference type="AlphaFoldDB" id="A0A0R3S2B1"/>